<feature type="chain" id="PRO_5030574185" evidence="1">
    <location>
        <begin position="31"/>
        <end position="409"/>
    </location>
</feature>
<dbReference type="PANTHER" id="PTHR46825:SF7">
    <property type="entry name" value="D-ALANYL-D-ALANINE CARBOXYPEPTIDASE"/>
    <property type="match status" value="1"/>
</dbReference>
<accession>A0A7W8BGI4</accession>
<dbReference type="PROSITE" id="PS51318">
    <property type="entry name" value="TAT"/>
    <property type="match status" value="1"/>
</dbReference>
<dbReference type="InterPro" id="IPR001466">
    <property type="entry name" value="Beta-lactam-related"/>
</dbReference>
<dbReference type="EC" id="3.4.16.4" evidence="3"/>
<dbReference type="GO" id="GO:0009002">
    <property type="term" value="F:serine-type D-Ala-D-Ala carboxypeptidase activity"/>
    <property type="evidence" value="ECO:0007669"/>
    <property type="project" value="UniProtKB-EC"/>
</dbReference>
<dbReference type="InterPro" id="IPR050491">
    <property type="entry name" value="AmpC-like"/>
</dbReference>
<dbReference type="RefSeq" id="WP_102921191.1">
    <property type="nucleotide sequence ID" value="NZ_JACHJF010000022.1"/>
</dbReference>
<keyword evidence="3" id="KW-0645">Protease</keyword>
<reference evidence="3 4" key="1">
    <citation type="submission" date="2020-08" db="EMBL/GenBank/DDBJ databases">
        <title>Genomic Encyclopedia of Type Strains, Phase III (KMG-III): the genomes of soil and plant-associated and newly described type strains.</title>
        <authorList>
            <person name="Whitman W."/>
        </authorList>
    </citation>
    <scope>NUCLEOTIDE SEQUENCE [LARGE SCALE GENOMIC DNA]</scope>
    <source>
        <strain evidence="3 4">CECT 3259</strain>
    </source>
</reference>
<feature type="signal peptide" evidence="1">
    <location>
        <begin position="1"/>
        <end position="30"/>
    </location>
</feature>
<organism evidence="3 4">
    <name type="scientific">Streptomyces eurocidicus</name>
    <name type="common">Streptoverticillium eurocidicus</name>
    <dbReference type="NCBI Taxonomy" id="66423"/>
    <lineage>
        <taxon>Bacteria</taxon>
        <taxon>Bacillati</taxon>
        <taxon>Actinomycetota</taxon>
        <taxon>Actinomycetes</taxon>
        <taxon>Kitasatosporales</taxon>
        <taxon>Streptomycetaceae</taxon>
        <taxon>Streptomyces</taxon>
    </lineage>
</organism>
<keyword evidence="1" id="KW-0732">Signal</keyword>
<gene>
    <name evidence="3" type="ORF">FHS36_005372</name>
</gene>
<sequence>MRIRTVRRALVGALATAAVTAGVLTVPASAAAGAGISAGGSTGHDPHTATRAAMEAQVKAGIPGVLGQTRDGAEVWKASSGVADLTTQRPRRDQDRFRIGSVSKAFVSVVLLQQEAEGRIDLDDTVDHWLPGTVRGNGHDGRLITVRQLLNHTSGIYNYTDDPGFREKITTGFPEHRYDTFTPRQLVRIATAHEPSFRPGTGWGYSNTNYILAGMVVEKVSGRSYPEEIERRVIKPLGLRATTLPGTSPRIPGPHGRGYSKLADTPDAKIYDTTELNPSWGGAAGEIISTAGDLNRFYRALLGGELLPRAQQRELLTTVPTGSGAPGGYGLGVSSLRLSCGTDVWLHTGGIHGSTTLATSSADGRHTSAFNLNGDWTGDLDALVEAEYCGADARPSGKVAALTALTDLR</sequence>
<dbReference type="Proteomes" id="UP000528608">
    <property type="component" value="Unassembled WGS sequence"/>
</dbReference>
<dbReference type="InterPro" id="IPR006311">
    <property type="entry name" value="TAT_signal"/>
</dbReference>
<dbReference type="SUPFAM" id="SSF56601">
    <property type="entry name" value="beta-lactamase/transpeptidase-like"/>
    <property type="match status" value="1"/>
</dbReference>
<evidence type="ECO:0000256" key="1">
    <source>
        <dbReference type="SAM" id="SignalP"/>
    </source>
</evidence>
<dbReference type="PANTHER" id="PTHR46825">
    <property type="entry name" value="D-ALANYL-D-ALANINE-CARBOXYPEPTIDASE/ENDOPEPTIDASE AMPH"/>
    <property type="match status" value="1"/>
</dbReference>
<comment type="caution">
    <text evidence="3">The sequence shown here is derived from an EMBL/GenBank/DDBJ whole genome shotgun (WGS) entry which is preliminary data.</text>
</comment>
<feature type="domain" description="Beta-lactamase-related" evidence="2">
    <location>
        <begin position="53"/>
        <end position="357"/>
    </location>
</feature>
<keyword evidence="3" id="KW-0378">Hydrolase</keyword>
<keyword evidence="3" id="KW-0121">Carboxypeptidase</keyword>
<dbReference type="Pfam" id="PF00144">
    <property type="entry name" value="Beta-lactamase"/>
    <property type="match status" value="1"/>
</dbReference>
<name>A0A7W8BGI4_STREU</name>
<dbReference type="Gene3D" id="3.40.710.10">
    <property type="entry name" value="DD-peptidase/beta-lactamase superfamily"/>
    <property type="match status" value="1"/>
</dbReference>
<evidence type="ECO:0000313" key="3">
    <source>
        <dbReference type="EMBL" id="MBB5121901.1"/>
    </source>
</evidence>
<dbReference type="AlphaFoldDB" id="A0A7W8BGI4"/>
<dbReference type="OrthoDB" id="5177574at2"/>
<proteinExistence type="predicted"/>
<evidence type="ECO:0000313" key="4">
    <source>
        <dbReference type="Proteomes" id="UP000528608"/>
    </source>
</evidence>
<dbReference type="EMBL" id="JACHJF010000022">
    <property type="protein sequence ID" value="MBB5121901.1"/>
    <property type="molecule type" value="Genomic_DNA"/>
</dbReference>
<protein>
    <submittedName>
        <fullName evidence="3">D-alanyl-D-alanine carboxypeptidase</fullName>
        <ecNumber evidence="3">3.4.16.4</ecNumber>
    </submittedName>
</protein>
<dbReference type="InterPro" id="IPR012338">
    <property type="entry name" value="Beta-lactam/transpept-like"/>
</dbReference>
<evidence type="ECO:0000259" key="2">
    <source>
        <dbReference type="Pfam" id="PF00144"/>
    </source>
</evidence>